<proteinExistence type="predicted"/>
<accession>A0A8C3XUH4</accession>
<evidence type="ECO:0000313" key="3">
    <source>
        <dbReference type="Proteomes" id="UP000694403"/>
    </source>
</evidence>
<dbReference type="Proteomes" id="UP000694403">
    <property type="component" value="Unplaced"/>
</dbReference>
<organism evidence="2 3">
    <name type="scientific">Chelydra serpentina</name>
    <name type="common">Snapping turtle</name>
    <name type="synonym">Testudo serpentina</name>
    <dbReference type="NCBI Taxonomy" id="8475"/>
    <lineage>
        <taxon>Eukaryota</taxon>
        <taxon>Metazoa</taxon>
        <taxon>Chordata</taxon>
        <taxon>Craniata</taxon>
        <taxon>Vertebrata</taxon>
        <taxon>Euteleostomi</taxon>
        <taxon>Archelosauria</taxon>
        <taxon>Testudinata</taxon>
        <taxon>Testudines</taxon>
        <taxon>Cryptodira</taxon>
        <taxon>Durocryptodira</taxon>
        <taxon>Americhelydia</taxon>
        <taxon>Chelydroidea</taxon>
        <taxon>Chelydridae</taxon>
        <taxon>Chelydra</taxon>
    </lineage>
</organism>
<protein>
    <submittedName>
        <fullName evidence="2">Uncharacterized protein</fullName>
    </submittedName>
</protein>
<dbReference type="AlphaFoldDB" id="A0A8C3XUH4"/>
<keyword evidence="3" id="KW-1185">Reference proteome</keyword>
<evidence type="ECO:0000256" key="1">
    <source>
        <dbReference type="SAM" id="MobiDB-lite"/>
    </source>
</evidence>
<name>A0A8C3XUH4_CHESE</name>
<feature type="compositionally biased region" description="Basic residues" evidence="1">
    <location>
        <begin position="77"/>
        <end position="91"/>
    </location>
</feature>
<dbReference type="Ensembl" id="ENSCSRT00000026059.1">
    <property type="protein sequence ID" value="ENSCSRP00000024997.1"/>
    <property type="gene ID" value="ENSCSRG00000018722.1"/>
</dbReference>
<feature type="compositionally biased region" description="Basic and acidic residues" evidence="1">
    <location>
        <begin position="41"/>
        <end position="59"/>
    </location>
</feature>
<feature type="region of interest" description="Disordered" evidence="1">
    <location>
        <begin position="41"/>
        <end position="91"/>
    </location>
</feature>
<evidence type="ECO:0000313" key="2">
    <source>
        <dbReference type="Ensembl" id="ENSCSRP00000024997.1"/>
    </source>
</evidence>
<reference evidence="2" key="1">
    <citation type="submission" date="2025-08" db="UniProtKB">
        <authorList>
            <consortium name="Ensembl"/>
        </authorList>
    </citation>
    <scope>IDENTIFICATION</scope>
</reference>
<reference evidence="2" key="2">
    <citation type="submission" date="2025-09" db="UniProtKB">
        <authorList>
            <consortium name="Ensembl"/>
        </authorList>
    </citation>
    <scope>IDENTIFICATION</scope>
</reference>
<sequence length="91" mass="10687">MQEDWTPHIESSGNAGRVIEVIRWKPLLGPICSIRNLCRSGRGERERKAAKRSAWEDWKGANQPPREDSEEPINTRNWHRRSQLRKTGKHF</sequence>